<dbReference type="RefSeq" id="WP_073173540.1">
    <property type="nucleotide sequence ID" value="NZ_FQZE01000043.1"/>
</dbReference>
<proteinExistence type="predicted"/>
<dbReference type="Pfam" id="PF13351">
    <property type="entry name" value="DUF4099"/>
    <property type="match status" value="1"/>
</dbReference>
<feature type="domain" description="DUF3945" evidence="2">
    <location>
        <begin position="187"/>
        <end position="237"/>
    </location>
</feature>
<evidence type="ECO:0000256" key="1">
    <source>
        <dbReference type="SAM" id="MobiDB-lite"/>
    </source>
</evidence>
<sequence length="305" mass="34356">MLQKRNCLDTMLNFGKSPLIPVKMDLDGISVDTQARLAFRKGDDNKLTIAVHGVRAQPELDKPFYGHKFTDEEKKVLSETGNLGKVLDLKKTDGSVLPVYISIDKLTNEVVALRADKVNIPNEIKGARLDDKQKQGLQEGKAVLVEDMTARSGKEFSAHLQVNAEKRGLEFIFNNQPFQNQQDIRIPSKLGGVNLSEKQQADLKAEKTIYVEGLTDKKGQQYNAYIRVNHEKGKLDFFKWNPDKAQEKTPDNAHKTQEAVNSQGKTNEATRNVKEPLKPGQVQPSEKQQREKDKQQKPKTKGIKV</sequence>
<dbReference type="Pfam" id="PF13101">
    <property type="entry name" value="DUF3945"/>
    <property type="match status" value="2"/>
</dbReference>
<evidence type="ECO:0000259" key="3">
    <source>
        <dbReference type="Pfam" id="PF13351"/>
    </source>
</evidence>
<evidence type="ECO:0000259" key="2">
    <source>
        <dbReference type="Pfam" id="PF13101"/>
    </source>
</evidence>
<dbReference type="InterPro" id="IPR025343">
    <property type="entry name" value="DUF4099"/>
</dbReference>
<gene>
    <name evidence="4" type="ORF">SAMN05444280_1433</name>
</gene>
<evidence type="ECO:0008006" key="6">
    <source>
        <dbReference type="Google" id="ProtNLM"/>
    </source>
</evidence>
<dbReference type="OrthoDB" id="1081890at2"/>
<keyword evidence="5" id="KW-1185">Reference proteome</keyword>
<organism evidence="4 5">
    <name type="scientific">Tangfeifania diversioriginum</name>
    <dbReference type="NCBI Taxonomy" id="1168035"/>
    <lineage>
        <taxon>Bacteria</taxon>
        <taxon>Pseudomonadati</taxon>
        <taxon>Bacteroidota</taxon>
        <taxon>Bacteroidia</taxon>
        <taxon>Marinilabiliales</taxon>
        <taxon>Prolixibacteraceae</taxon>
        <taxon>Tangfeifania</taxon>
    </lineage>
</organism>
<feature type="domain" description="DUF4099" evidence="3">
    <location>
        <begin position="2"/>
        <end position="63"/>
    </location>
</feature>
<feature type="compositionally biased region" description="Polar residues" evidence="1">
    <location>
        <begin position="258"/>
        <end position="270"/>
    </location>
</feature>
<dbReference type="AlphaFoldDB" id="A0A1M6NJE0"/>
<dbReference type="Proteomes" id="UP000184050">
    <property type="component" value="Unassembled WGS sequence"/>
</dbReference>
<feature type="domain" description="DUF3945" evidence="2">
    <location>
        <begin position="121"/>
        <end position="174"/>
    </location>
</feature>
<reference evidence="4 5" key="1">
    <citation type="submission" date="2016-11" db="EMBL/GenBank/DDBJ databases">
        <authorList>
            <person name="Jaros S."/>
            <person name="Januszkiewicz K."/>
            <person name="Wedrychowicz H."/>
        </authorList>
    </citation>
    <scope>NUCLEOTIDE SEQUENCE [LARGE SCALE GENOMIC DNA]</scope>
    <source>
        <strain evidence="4 5">DSM 27063</strain>
    </source>
</reference>
<name>A0A1M6NJE0_9BACT</name>
<evidence type="ECO:0000313" key="5">
    <source>
        <dbReference type="Proteomes" id="UP000184050"/>
    </source>
</evidence>
<feature type="compositionally biased region" description="Basic and acidic residues" evidence="1">
    <location>
        <begin position="287"/>
        <end position="296"/>
    </location>
</feature>
<dbReference type="STRING" id="1168035.SAMN05444280_1433"/>
<dbReference type="EMBL" id="FQZE01000043">
    <property type="protein sequence ID" value="SHJ95800.1"/>
    <property type="molecule type" value="Genomic_DNA"/>
</dbReference>
<accession>A0A1M6NJE0</accession>
<dbReference type="InterPro" id="IPR025222">
    <property type="entry name" value="DUF3945"/>
</dbReference>
<feature type="compositionally biased region" description="Basic and acidic residues" evidence="1">
    <location>
        <begin position="242"/>
        <end position="257"/>
    </location>
</feature>
<evidence type="ECO:0000313" key="4">
    <source>
        <dbReference type="EMBL" id="SHJ95800.1"/>
    </source>
</evidence>
<protein>
    <recommendedName>
        <fullName evidence="6">DUF3945 domain-containing protein</fullName>
    </recommendedName>
</protein>
<feature type="region of interest" description="Disordered" evidence="1">
    <location>
        <begin position="242"/>
        <end position="305"/>
    </location>
</feature>